<comment type="similarity">
    <text evidence="1">Belongs to the GLMP family.</text>
</comment>
<dbReference type="AlphaFoldDB" id="A0A0B7ALV7"/>
<evidence type="ECO:0000256" key="8">
    <source>
        <dbReference type="ARBA" id="ARBA00024176"/>
    </source>
</evidence>
<keyword evidence="3 12" id="KW-0732">Signal</keyword>
<evidence type="ECO:0000313" key="13">
    <source>
        <dbReference type="EMBL" id="CEK80915.1"/>
    </source>
</evidence>
<evidence type="ECO:0000256" key="1">
    <source>
        <dbReference type="ARBA" id="ARBA00010599"/>
    </source>
</evidence>
<feature type="chain" id="PRO_5002113008" description="Lysosomal protein NCU-G1" evidence="12">
    <location>
        <begin position="26"/>
        <end position="452"/>
    </location>
</feature>
<dbReference type="PANTHER" id="PTHR31981">
    <property type="entry name" value="GLYCOSYLATED LYSOSOMAL MEMBRANE PROTEIN"/>
    <property type="match status" value="1"/>
</dbReference>
<sequence length="452" mass="50824">KMEIVGMKMILSVLTFAVVFLTVSCDITERTVSLKEWPNCNEYKEACDKAKANFSNVVYAKAHAANDSLLYAFSTISIPTIVVARVTGGDIDMHFNWTKLVDGDSLEDAITINETFAKVEYKYGVAFTRLFEYFDTENSADITDPAYGYPKNNGTDWIIRDFTMFKWTLDTNNTAKNAFIFNATYENNDFNPPDLPENKSLFGNWSISFMFTVRGDSGRASTMPSMKYEANETQFDFIMSNFTPTFNKSRFAVESVLVSQSKNKNMQINTVDSIDDEYSPGVFQIVNWLSYPEQELSNAYFQWKPVCYLSASRGRSVATQVKHYGLTDMRNVENMTLLLKQSILFGLFGEDLYNEKVVLAQATNISFGLTDDGYYVGTNYTVWSAALGYGTPPTDTISLTVIIIISAGLGVPVLVLIFGGIYTCIKKSKARKRSQYENIDSNTVSSNQHIIN</sequence>
<reference evidence="13" key="1">
    <citation type="submission" date="2014-12" db="EMBL/GenBank/DDBJ databases">
        <title>Insight into the proteome of Arion vulgaris.</title>
        <authorList>
            <person name="Aradska J."/>
            <person name="Bulat T."/>
            <person name="Smidak R."/>
            <person name="Sarate P."/>
            <person name="Gangsoo J."/>
            <person name="Sialana F."/>
            <person name="Bilban M."/>
            <person name="Lubec G."/>
        </authorList>
    </citation>
    <scope>NUCLEOTIDE SEQUENCE</scope>
    <source>
        <tissue evidence="13">Skin</tissue>
    </source>
</reference>
<dbReference type="EMBL" id="HACG01034050">
    <property type="protein sequence ID" value="CEK80915.1"/>
    <property type="molecule type" value="Transcribed_RNA"/>
</dbReference>
<gene>
    <name evidence="13" type="primary">ORF123391</name>
</gene>
<evidence type="ECO:0000256" key="3">
    <source>
        <dbReference type="ARBA" id="ARBA00022729"/>
    </source>
</evidence>
<comment type="function">
    <text evidence="8">Required to protect lysosomal transporter MFSD1 from lysosomal proteolysis and for MFSD1 lysosomal localization.</text>
</comment>
<keyword evidence="4 11" id="KW-1133">Transmembrane helix</keyword>
<protein>
    <recommendedName>
        <fullName evidence="14">Lysosomal protein NCU-G1</fullName>
    </recommendedName>
</protein>
<keyword evidence="6" id="KW-0325">Glycoprotein</keyword>
<evidence type="ECO:0000256" key="2">
    <source>
        <dbReference type="ARBA" id="ARBA00022692"/>
    </source>
</evidence>
<evidence type="ECO:0000256" key="6">
    <source>
        <dbReference type="ARBA" id="ARBA00023180"/>
    </source>
</evidence>
<evidence type="ECO:0000256" key="12">
    <source>
        <dbReference type="SAM" id="SignalP"/>
    </source>
</evidence>
<evidence type="ECO:0000256" key="9">
    <source>
        <dbReference type="ARBA" id="ARBA00024189"/>
    </source>
</evidence>
<comment type="subunit">
    <text evidence="10">Interacts (via lumenal domain) with lysosomal protein MFSD1; the interaction starts while both proteins are still in the endoplasmic reticulum and is required for stabilization of MFSD1 in lysosomes but has no direct effect on its targeting to lysosomes or transporter activity.</text>
</comment>
<evidence type="ECO:0000256" key="7">
    <source>
        <dbReference type="ARBA" id="ARBA00023228"/>
    </source>
</evidence>
<keyword evidence="2 11" id="KW-0812">Transmembrane</keyword>
<evidence type="ECO:0000256" key="5">
    <source>
        <dbReference type="ARBA" id="ARBA00023136"/>
    </source>
</evidence>
<evidence type="ECO:0000256" key="4">
    <source>
        <dbReference type="ARBA" id="ARBA00022989"/>
    </source>
</evidence>
<feature type="non-terminal residue" evidence="13">
    <location>
        <position position="1"/>
    </location>
</feature>
<name>A0A0B7ALV7_9EUPU</name>
<evidence type="ECO:0000256" key="10">
    <source>
        <dbReference type="ARBA" id="ARBA00044960"/>
    </source>
</evidence>
<dbReference type="GO" id="GO:0005765">
    <property type="term" value="C:lysosomal membrane"/>
    <property type="evidence" value="ECO:0007669"/>
    <property type="project" value="UniProtKB-SubCell"/>
</dbReference>
<dbReference type="PANTHER" id="PTHR31981:SF1">
    <property type="entry name" value="GLYCOSYLATED LYSOSOMAL MEMBRANE PROTEIN"/>
    <property type="match status" value="1"/>
</dbReference>
<evidence type="ECO:0000256" key="11">
    <source>
        <dbReference type="SAM" id="Phobius"/>
    </source>
</evidence>
<proteinExistence type="inferred from homology"/>
<feature type="signal peptide" evidence="12">
    <location>
        <begin position="1"/>
        <end position="25"/>
    </location>
</feature>
<feature type="transmembrane region" description="Helical" evidence="11">
    <location>
        <begin position="401"/>
        <end position="425"/>
    </location>
</feature>
<dbReference type="InterPro" id="IPR029382">
    <property type="entry name" value="NCU-G1"/>
</dbReference>
<evidence type="ECO:0008006" key="14">
    <source>
        <dbReference type="Google" id="ProtNLM"/>
    </source>
</evidence>
<comment type="subcellular location">
    <subcellularLocation>
        <location evidence="9">Lysosome membrane</location>
        <topology evidence="9">Single-pass type I membrane protein</topology>
        <orientation evidence="9">Lumenal side</orientation>
    </subcellularLocation>
</comment>
<organism evidence="13">
    <name type="scientific">Arion vulgaris</name>
    <dbReference type="NCBI Taxonomy" id="1028688"/>
    <lineage>
        <taxon>Eukaryota</taxon>
        <taxon>Metazoa</taxon>
        <taxon>Spiralia</taxon>
        <taxon>Lophotrochozoa</taxon>
        <taxon>Mollusca</taxon>
        <taxon>Gastropoda</taxon>
        <taxon>Heterobranchia</taxon>
        <taxon>Euthyneura</taxon>
        <taxon>Panpulmonata</taxon>
        <taxon>Eupulmonata</taxon>
        <taxon>Stylommatophora</taxon>
        <taxon>Helicina</taxon>
        <taxon>Arionoidea</taxon>
        <taxon>Arionidae</taxon>
        <taxon>Arion</taxon>
    </lineage>
</organism>
<accession>A0A0B7ALV7</accession>
<keyword evidence="5 11" id="KW-0472">Membrane</keyword>
<keyword evidence="7" id="KW-0458">Lysosome</keyword>
<dbReference type="Pfam" id="PF15065">
    <property type="entry name" value="NCU-G1"/>
    <property type="match status" value="1"/>
</dbReference>